<evidence type="ECO:0000313" key="2">
    <source>
        <dbReference type="EMBL" id="TFK83710.1"/>
    </source>
</evidence>
<name>A0A5C3P604_9APHY</name>
<accession>A0A5C3P604</accession>
<dbReference type="InParanoid" id="A0A5C3P604"/>
<feature type="compositionally biased region" description="Basic and acidic residues" evidence="1">
    <location>
        <begin position="90"/>
        <end position="106"/>
    </location>
</feature>
<dbReference type="AlphaFoldDB" id="A0A5C3P604"/>
<reference evidence="2 3" key="1">
    <citation type="journal article" date="2019" name="Nat. Ecol. Evol.">
        <title>Megaphylogeny resolves global patterns of mushroom evolution.</title>
        <authorList>
            <person name="Varga T."/>
            <person name="Krizsan K."/>
            <person name="Foldi C."/>
            <person name="Dima B."/>
            <person name="Sanchez-Garcia M."/>
            <person name="Sanchez-Ramirez S."/>
            <person name="Szollosi G.J."/>
            <person name="Szarkandi J.G."/>
            <person name="Papp V."/>
            <person name="Albert L."/>
            <person name="Andreopoulos W."/>
            <person name="Angelini C."/>
            <person name="Antonin V."/>
            <person name="Barry K.W."/>
            <person name="Bougher N.L."/>
            <person name="Buchanan P."/>
            <person name="Buyck B."/>
            <person name="Bense V."/>
            <person name="Catcheside P."/>
            <person name="Chovatia M."/>
            <person name="Cooper J."/>
            <person name="Damon W."/>
            <person name="Desjardin D."/>
            <person name="Finy P."/>
            <person name="Geml J."/>
            <person name="Haridas S."/>
            <person name="Hughes K."/>
            <person name="Justo A."/>
            <person name="Karasinski D."/>
            <person name="Kautmanova I."/>
            <person name="Kiss B."/>
            <person name="Kocsube S."/>
            <person name="Kotiranta H."/>
            <person name="LaButti K.M."/>
            <person name="Lechner B.E."/>
            <person name="Liimatainen K."/>
            <person name="Lipzen A."/>
            <person name="Lukacs Z."/>
            <person name="Mihaltcheva S."/>
            <person name="Morgado L.N."/>
            <person name="Niskanen T."/>
            <person name="Noordeloos M.E."/>
            <person name="Ohm R.A."/>
            <person name="Ortiz-Santana B."/>
            <person name="Ovrebo C."/>
            <person name="Racz N."/>
            <person name="Riley R."/>
            <person name="Savchenko A."/>
            <person name="Shiryaev A."/>
            <person name="Soop K."/>
            <person name="Spirin V."/>
            <person name="Szebenyi C."/>
            <person name="Tomsovsky M."/>
            <person name="Tulloss R.E."/>
            <person name="Uehling J."/>
            <person name="Grigoriev I.V."/>
            <person name="Vagvolgyi C."/>
            <person name="Papp T."/>
            <person name="Martin F.M."/>
            <person name="Miettinen O."/>
            <person name="Hibbett D.S."/>
            <person name="Nagy L.G."/>
        </authorList>
    </citation>
    <scope>NUCLEOTIDE SEQUENCE [LARGE SCALE GENOMIC DNA]</scope>
    <source>
        <strain evidence="2 3">HHB13444</strain>
    </source>
</reference>
<organism evidence="2 3">
    <name type="scientific">Polyporus arcularius HHB13444</name>
    <dbReference type="NCBI Taxonomy" id="1314778"/>
    <lineage>
        <taxon>Eukaryota</taxon>
        <taxon>Fungi</taxon>
        <taxon>Dikarya</taxon>
        <taxon>Basidiomycota</taxon>
        <taxon>Agaricomycotina</taxon>
        <taxon>Agaricomycetes</taxon>
        <taxon>Polyporales</taxon>
        <taxon>Polyporaceae</taxon>
        <taxon>Polyporus</taxon>
    </lineage>
</organism>
<feature type="compositionally biased region" description="Acidic residues" evidence="1">
    <location>
        <begin position="65"/>
        <end position="75"/>
    </location>
</feature>
<dbReference type="Proteomes" id="UP000308197">
    <property type="component" value="Unassembled WGS sequence"/>
</dbReference>
<feature type="compositionally biased region" description="Acidic residues" evidence="1">
    <location>
        <begin position="166"/>
        <end position="175"/>
    </location>
</feature>
<feature type="compositionally biased region" description="Pro residues" evidence="1">
    <location>
        <begin position="261"/>
        <end position="292"/>
    </location>
</feature>
<feature type="compositionally biased region" description="Pro residues" evidence="1">
    <location>
        <begin position="1"/>
        <end position="18"/>
    </location>
</feature>
<sequence>MTSSPQPLPSLPPSPGLEPAPALRRNDEDIAQAWHEDEDTITDARHLNPNAKRRSRKGKERAAESDEDDEDEDEPAAVAGYPPTKEEEEESRRVQENLRRWEIAERQRRKAARESASAAPTSTAGGLGNNAPSLLADLFRRDSRKVPLGGVGTHQQLSMTDKDTDGDAVPLDDLETPSVDRFSPGPSTPEPVNPFDTPNPSRTSLNIPDHSAIMTESDTVPDELSTPVKDKKQHLDVPDRPTLQASSSFASPGQGQKRRSQPPPPKPLDLPAPRAPPPPTDAPHASKPPEPVAPLSVDSSRTTSVDEERSREPAGPEQLKEEDAPPVRWWHEWLCGCGEGPDRGGDHQAGRTNPME</sequence>
<gene>
    <name evidence="2" type="ORF">K466DRAFT_589493</name>
</gene>
<feature type="region of interest" description="Disordered" evidence="1">
    <location>
        <begin position="1"/>
        <end position="133"/>
    </location>
</feature>
<feature type="compositionally biased region" description="Polar residues" evidence="1">
    <location>
        <begin position="196"/>
        <end position="206"/>
    </location>
</feature>
<protein>
    <submittedName>
        <fullName evidence="2">Uncharacterized protein</fullName>
    </submittedName>
</protein>
<feature type="compositionally biased region" description="Basic and acidic residues" evidence="1">
    <location>
        <begin position="304"/>
        <end position="328"/>
    </location>
</feature>
<evidence type="ECO:0000256" key="1">
    <source>
        <dbReference type="SAM" id="MobiDB-lite"/>
    </source>
</evidence>
<feature type="compositionally biased region" description="Basic and acidic residues" evidence="1">
    <location>
        <begin position="340"/>
        <end position="349"/>
    </location>
</feature>
<feature type="region of interest" description="Disordered" evidence="1">
    <location>
        <begin position="337"/>
        <end position="356"/>
    </location>
</feature>
<feature type="compositionally biased region" description="Polar residues" evidence="1">
    <location>
        <begin position="243"/>
        <end position="254"/>
    </location>
</feature>
<evidence type="ECO:0000313" key="3">
    <source>
        <dbReference type="Proteomes" id="UP000308197"/>
    </source>
</evidence>
<feature type="region of interest" description="Disordered" evidence="1">
    <location>
        <begin position="145"/>
        <end position="328"/>
    </location>
</feature>
<dbReference type="EMBL" id="ML211371">
    <property type="protein sequence ID" value="TFK83710.1"/>
    <property type="molecule type" value="Genomic_DNA"/>
</dbReference>
<proteinExistence type="predicted"/>
<feature type="compositionally biased region" description="Basic and acidic residues" evidence="1">
    <location>
        <begin position="228"/>
        <end position="239"/>
    </location>
</feature>
<keyword evidence="3" id="KW-1185">Reference proteome</keyword>